<evidence type="ECO:0000313" key="1">
    <source>
        <dbReference type="EMBL" id="KAJ7333200.1"/>
    </source>
</evidence>
<name>A0A9W9YC38_9CNID</name>
<comment type="caution">
    <text evidence="1">The sequence shown here is derived from an EMBL/GenBank/DDBJ whole genome shotgun (WGS) entry which is preliminary data.</text>
</comment>
<organism evidence="1 2">
    <name type="scientific">Desmophyllum pertusum</name>
    <dbReference type="NCBI Taxonomy" id="174260"/>
    <lineage>
        <taxon>Eukaryota</taxon>
        <taxon>Metazoa</taxon>
        <taxon>Cnidaria</taxon>
        <taxon>Anthozoa</taxon>
        <taxon>Hexacorallia</taxon>
        <taxon>Scleractinia</taxon>
        <taxon>Caryophylliina</taxon>
        <taxon>Caryophylliidae</taxon>
        <taxon>Desmophyllum</taxon>
    </lineage>
</organism>
<reference evidence="1" key="1">
    <citation type="submission" date="2023-01" db="EMBL/GenBank/DDBJ databases">
        <title>Genome assembly of the deep-sea coral Lophelia pertusa.</title>
        <authorList>
            <person name="Herrera S."/>
            <person name="Cordes E."/>
        </authorList>
    </citation>
    <scope>NUCLEOTIDE SEQUENCE</scope>
    <source>
        <strain evidence="1">USNM1676648</strain>
        <tissue evidence="1">Polyp</tissue>
    </source>
</reference>
<dbReference type="AlphaFoldDB" id="A0A9W9YC38"/>
<dbReference type="Proteomes" id="UP001163046">
    <property type="component" value="Unassembled WGS sequence"/>
</dbReference>
<proteinExistence type="predicted"/>
<evidence type="ECO:0000313" key="2">
    <source>
        <dbReference type="Proteomes" id="UP001163046"/>
    </source>
</evidence>
<gene>
    <name evidence="1" type="ORF">OS493_018377</name>
</gene>
<accession>A0A9W9YC38</accession>
<keyword evidence="2" id="KW-1185">Reference proteome</keyword>
<sequence length="118" mass="13831">MIFSPWTDLKDEYAFYFSIIGRYRRFFYISKPDATCSGDDGWLMSTATPGCAYESRFPRTTVLYSKLQTSSKWSVYGANDSFTAFFRSYWHGISVEDFDYLESASLLHAQEPRRERPH</sequence>
<protein>
    <submittedName>
        <fullName evidence="1">Uncharacterized protein</fullName>
    </submittedName>
</protein>
<dbReference type="EMBL" id="MU827787">
    <property type="protein sequence ID" value="KAJ7333200.1"/>
    <property type="molecule type" value="Genomic_DNA"/>
</dbReference>